<name>A0A482XPV3_LAOST</name>
<dbReference type="Gene3D" id="3.40.50.720">
    <property type="entry name" value="NAD(P)-binding Rossmann-like Domain"/>
    <property type="match status" value="1"/>
</dbReference>
<accession>A0A482XPV3</accession>
<dbReference type="InParanoid" id="A0A482XPV3"/>
<gene>
    <name evidence="4" type="ORF">LSTR_LSTR004900</name>
</gene>
<dbReference type="SMR" id="A0A482XPV3"/>
<proteinExistence type="inferred from homology"/>
<keyword evidence="5" id="KW-1185">Reference proteome</keyword>
<sequence length="333" mass="37096">MVWTHIHRTIATLTQTLIRSISTKKFITSHHEGRRLCCSGTLTPYERDKNEQEDLMKNCEKKCPDEIMDPKNKVALITGGTSGIGFQTANELLCNGACHVILTGIDDCAGKAACEQLNASYGSKSCSYIHLNVISSEDFKGVFKYAERKFGSIDILFNNAGILEDKKWELEVETNMKSIIRSNIIGLKHMSKYEVKTPRIIINMSDVCALGALPPAPVYTATSYGVLGITKCFGSKYHYNDTGVRVVALCCGATRTNLIKTCNKKQLTEKWSQDTFETLTARPLQKADVVGKAVLYLIRFANSNTIWTVENSHLYKTKLPKMASINSMIKKLC</sequence>
<dbReference type="PANTHER" id="PTHR44229:SF8">
    <property type="entry name" value="ALCOHOL DEHYDROGENASE-RELATED"/>
    <property type="match status" value="1"/>
</dbReference>
<dbReference type="STRING" id="195883.A0A482XPV3"/>
<evidence type="ECO:0000256" key="3">
    <source>
        <dbReference type="RuleBase" id="RU000363"/>
    </source>
</evidence>
<evidence type="ECO:0000256" key="1">
    <source>
        <dbReference type="ARBA" id="ARBA00006484"/>
    </source>
</evidence>
<keyword evidence="2" id="KW-0560">Oxidoreductase</keyword>
<comment type="similarity">
    <text evidence="1 3">Belongs to the short-chain dehydrogenases/reductases (SDR) family.</text>
</comment>
<dbReference type="AlphaFoldDB" id="A0A482XPV3"/>
<dbReference type="GO" id="GO:0005737">
    <property type="term" value="C:cytoplasm"/>
    <property type="evidence" value="ECO:0007669"/>
    <property type="project" value="TreeGrafter"/>
</dbReference>
<dbReference type="PANTHER" id="PTHR44229">
    <property type="entry name" value="15-HYDROXYPROSTAGLANDIN DEHYDROGENASE [NAD(+)]"/>
    <property type="match status" value="1"/>
</dbReference>
<dbReference type="PRINTS" id="PR00081">
    <property type="entry name" value="GDHRDH"/>
</dbReference>
<dbReference type="PRINTS" id="PR00080">
    <property type="entry name" value="SDRFAMILY"/>
</dbReference>
<evidence type="ECO:0000256" key="2">
    <source>
        <dbReference type="ARBA" id="ARBA00023002"/>
    </source>
</evidence>
<protein>
    <submittedName>
        <fullName evidence="4">Uncharacterized protein</fullName>
    </submittedName>
</protein>
<dbReference type="SUPFAM" id="SSF51735">
    <property type="entry name" value="NAD(P)-binding Rossmann-fold domains"/>
    <property type="match status" value="1"/>
</dbReference>
<comment type="caution">
    <text evidence="4">The sequence shown here is derived from an EMBL/GenBank/DDBJ whole genome shotgun (WGS) entry which is preliminary data.</text>
</comment>
<dbReference type="OrthoDB" id="417891at2759"/>
<evidence type="ECO:0000313" key="5">
    <source>
        <dbReference type="Proteomes" id="UP000291343"/>
    </source>
</evidence>
<dbReference type="InterPro" id="IPR036291">
    <property type="entry name" value="NAD(P)-bd_dom_sf"/>
</dbReference>
<dbReference type="InterPro" id="IPR002347">
    <property type="entry name" value="SDR_fam"/>
</dbReference>
<evidence type="ECO:0000313" key="4">
    <source>
        <dbReference type="EMBL" id="RZF47191.1"/>
    </source>
</evidence>
<reference evidence="4 5" key="1">
    <citation type="journal article" date="2017" name="Gigascience">
        <title>Genome sequence of the small brown planthopper, Laodelphax striatellus.</title>
        <authorList>
            <person name="Zhu J."/>
            <person name="Jiang F."/>
            <person name="Wang X."/>
            <person name="Yang P."/>
            <person name="Bao Y."/>
            <person name="Zhao W."/>
            <person name="Wang W."/>
            <person name="Lu H."/>
            <person name="Wang Q."/>
            <person name="Cui N."/>
            <person name="Li J."/>
            <person name="Chen X."/>
            <person name="Luo L."/>
            <person name="Yu J."/>
            <person name="Kang L."/>
            <person name="Cui F."/>
        </authorList>
    </citation>
    <scope>NUCLEOTIDE SEQUENCE [LARGE SCALE GENOMIC DNA]</scope>
    <source>
        <strain evidence="4">Lst14</strain>
    </source>
</reference>
<dbReference type="Proteomes" id="UP000291343">
    <property type="component" value="Unassembled WGS sequence"/>
</dbReference>
<dbReference type="EMBL" id="QKKF02004629">
    <property type="protein sequence ID" value="RZF47191.1"/>
    <property type="molecule type" value="Genomic_DNA"/>
</dbReference>
<organism evidence="4 5">
    <name type="scientific">Laodelphax striatellus</name>
    <name type="common">Small brown planthopper</name>
    <name type="synonym">Delphax striatella</name>
    <dbReference type="NCBI Taxonomy" id="195883"/>
    <lineage>
        <taxon>Eukaryota</taxon>
        <taxon>Metazoa</taxon>
        <taxon>Ecdysozoa</taxon>
        <taxon>Arthropoda</taxon>
        <taxon>Hexapoda</taxon>
        <taxon>Insecta</taxon>
        <taxon>Pterygota</taxon>
        <taxon>Neoptera</taxon>
        <taxon>Paraneoptera</taxon>
        <taxon>Hemiptera</taxon>
        <taxon>Auchenorrhyncha</taxon>
        <taxon>Fulgoroidea</taxon>
        <taxon>Delphacidae</taxon>
        <taxon>Criomorphinae</taxon>
        <taxon>Laodelphax</taxon>
    </lineage>
</organism>
<dbReference type="Pfam" id="PF00106">
    <property type="entry name" value="adh_short"/>
    <property type="match status" value="1"/>
</dbReference>
<dbReference type="GO" id="GO:0016616">
    <property type="term" value="F:oxidoreductase activity, acting on the CH-OH group of donors, NAD or NADP as acceptor"/>
    <property type="evidence" value="ECO:0007669"/>
    <property type="project" value="TreeGrafter"/>
</dbReference>